<name>A0ABW6NSW4_9NOCA</name>
<accession>A0ABW6NSW4</accession>
<dbReference type="Pfam" id="PF05973">
    <property type="entry name" value="Gp49"/>
    <property type="match status" value="1"/>
</dbReference>
<dbReference type="EMBL" id="JBIALX010000016">
    <property type="protein sequence ID" value="MFF0457491.1"/>
    <property type="molecule type" value="Genomic_DNA"/>
</dbReference>
<protein>
    <submittedName>
        <fullName evidence="1">Type II toxin-antitoxin system RelE/ParE family toxin</fullName>
    </submittedName>
</protein>
<comment type="caution">
    <text evidence="1">The sequence shown here is derived from an EMBL/GenBank/DDBJ whole genome shotgun (WGS) entry which is preliminary data.</text>
</comment>
<dbReference type="Proteomes" id="UP001601521">
    <property type="component" value="Unassembled WGS sequence"/>
</dbReference>
<dbReference type="RefSeq" id="WP_387254720.1">
    <property type="nucleotide sequence ID" value="NZ_JBIALX010000016.1"/>
</dbReference>
<keyword evidence="2" id="KW-1185">Reference proteome</keyword>
<dbReference type="SUPFAM" id="SSF143011">
    <property type="entry name" value="RelE-like"/>
    <property type="match status" value="1"/>
</dbReference>
<organism evidence="1 2">
    <name type="scientific">Nocardia africana</name>
    <dbReference type="NCBI Taxonomy" id="134964"/>
    <lineage>
        <taxon>Bacteria</taxon>
        <taxon>Bacillati</taxon>
        <taxon>Actinomycetota</taxon>
        <taxon>Actinomycetes</taxon>
        <taxon>Mycobacteriales</taxon>
        <taxon>Nocardiaceae</taxon>
        <taxon>Nocardia</taxon>
    </lineage>
</organism>
<proteinExistence type="predicted"/>
<sequence>MWRIELSEEVAEWLASLTDADFATAQRKLDLLAAEGPMLRMPHAKYLGRKLHELRFALETVNRRITYTFDEDKKVITLPTFRKQRQNESREVARARRALERYRDSRERDR</sequence>
<reference evidence="1 2" key="1">
    <citation type="submission" date="2024-10" db="EMBL/GenBank/DDBJ databases">
        <title>The Natural Products Discovery Center: Release of the First 8490 Sequenced Strains for Exploring Actinobacteria Biosynthetic Diversity.</title>
        <authorList>
            <person name="Kalkreuter E."/>
            <person name="Kautsar S.A."/>
            <person name="Yang D."/>
            <person name="Bader C.D."/>
            <person name="Teijaro C.N."/>
            <person name="Fluegel L."/>
            <person name="Davis C.M."/>
            <person name="Simpson J.R."/>
            <person name="Lauterbach L."/>
            <person name="Steele A.D."/>
            <person name="Gui C."/>
            <person name="Meng S."/>
            <person name="Li G."/>
            <person name="Viehrig K."/>
            <person name="Ye F."/>
            <person name="Su P."/>
            <person name="Kiefer A.F."/>
            <person name="Nichols A."/>
            <person name="Cepeda A.J."/>
            <person name="Yan W."/>
            <person name="Fan B."/>
            <person name="Jiang Y."/>
            <person name="Adhikari A."/>
            <person name="Zheng C.-J."/>
            <person name="Schuster L."/>
            <person name="Cowan T.M."/>
            <person name="Smanski M.J."/>
            <person name="Chevrette M.G."/>
            <person name="De Carvalho L.P.S."/>
            <person name="Shen B."/>
        </authorList>
    </citation>
    <scope>NUCLEOTIDE SEQUENCE [LARGE SCALE GENOMIC DNA]</scope>
    <source>
        <strain evidence="1 2">NPDC004550</strain>
    </source>
</reference>
<dbReference type="InterPro" id="IPR035093">
    <property type="entry name" value="RelE/ParE_toxin_dom_sf"/>
</dbReference>
<evidence type="ECO:0000313" key="2">
    <source>
        <dbReference type="Proteomes" id="UP001601521"/>
    </source>
</evidence>
<gene>
    <name evidence="1" type="ORF">ACFYTH_29360</name>
</gene>
<evidence type="ECO:0000313" key="1">
    <source>
        <dbReference type="EMBL" id="MFF0457491.1"/>
    </source>
</evidence>
<dbReference type="InterPro" id="IPR009241">
    <property type="entry name" value="HigB-like"/>
</dbReference>